<dbReference type="GO" id="GO:0000155">
    <property type="term" value="F:phosphorelay sensor kinase activity"/>
    <property type="evidence" value="ECO:0007669"/>
    <property type="project" value="InterPro"/>
</dbReference>
<keyword evidence="1" id="KW-0802">TPR repeat</keyword>
<dbReference type="InterPro" id="IPR036890">
    <property type="entry name" value="HATPase_C_sf"/>
</dbReference>
<gene>
    <name evidence="4" type="ORF">ABNE31_10365</name>
</gene>
<proteinExistence type="predicted"/>
<dbReference type="SUPFAM" id="SSF48452">
    <property type="entry name" value="TPR-like"/>
    <property type="match status" value="1"/>
</dbReference>
<evidence type="ECO:0000256" key="2">
    <source>
        <dbReference type="SAM" id="Phobius"/>
    </source>
</evidence>
<dbReference type="InterPro" id="IPR011990">
    <property type="entry name" value="TPR-like_helical_dom_sf"/>
</dbReference>
<keyword evidence="2" id="KW-1133">Transmembrane helix</keyword>
<protein>
    <submittedName>
        <fullName evidence="4">Histidine kinase</fullName>
    </submittedName>
</protein>
<evidence type="ECO:0000256" key="1">
    <source>
        <dbReference type="PROSITE-ProRule" id="PRU00339"/>
    </source>
</evidence>
<feature type="repeat" description="TPR" evidence="1">
    <location>
        <begin position="32"/>
        <end position="65"/>
    </location>
</feature>
<evidence type="ECO:0000259" key="3">
    <source>
        <dbReference type="Pfam" id="PF06580"/>
    </source>
</evidence>
<dbReference type="Pfam" id="PF13424">
    <property type="entry name" value="TPR_12"/>
    <property type="match status" value="1"/>
</dbReference>
<dbReference type="Pfam" id="PF06580">
    <property type="entry name" value="His_kinase"/>
    <property type="match status" value="1"/>
</dbReference>
<feature type="transmembrane region" description="Helical" evidence="2">
    <location>
        <begin position="192"/>
        <end position="211"/>
    </location>
</feature>
<dbReference type="EMBL" id="CP157804">
    <property type="protein sequence ID" value="XBQ22001.1"/>
    <property type="molecule type" value="Genomic_DNA"/>
</dbReference>
<dbReference type="RefSeq" id="WP_349351069.1">
    <property type="nucleotide sequence ID" value="NZ_CP157804.1"/>
</dbReference>
<sequence>MSYTDGDYQTALDKFLKIVPYWRQEGNNIKLYDLYSNIGHCYLQLEQWNNAEEYLFKALDLANQLSLEQGKAFVYHNLASLMLNQSKLKEAIGYSKQNLDVLQGMEGTFERKREAHQKAYEIYEASGQLKKAIFHLNRAQEYKDSLMNEAKVKEIQNLQVRHEVYVKDREIEANTLELALLNTRVEQNRKRTLYLIVISILLLFSASLLYFRYLAKKRSNAILSEKNRLISEQRDTIGQMNRQLEKRMLRAQMNPHFIFNSLGSIQHLISTNDKKGALTYLSKFSKLLRQVLESSVNISLVLSEEIELLKIYVELEALRFDHSFSYQFEIDENLDIDAHEVPMLLVQPYIENAIIHGLMPKEGNKELKVSFTDKGDNIECVIEDNGVGLTQTEARKSNRISRGMSITERRIQALKQHSAQQLVKIENLSDKNRSGTRVTILIPKE</sequence>
<reference evidence="4" key="1">
    <citation type="submission" date="2024-05" db="EMBL/GenBank/DDBJ databases">
        <title>Draft Genome Sequences of Flagellimonas sp. MMG031 and Marinobacter sp. MMG032 Isolated from the dinoflagellate Symbiodinium pilosum.</title>
        <authorList>
            <person name="Shikuma N.J."/>
            <person name="Farrell M.V."/>
        </authorList>
    </citation>
    <scope>NUCLEOTIDE SEQUENCE</scope>
    <source>
        <strain evidence="4">MMG031</strain>
    </source>
</reference>
<dbReference type="PROSITE" id="PS50005">
    <property type="entry name" value="TPR"/>
    <property type="match status" value="1"/>
</dbReference>
<evidence type="ECO:0000313" key="4">
    <source>
        <dbReference type="EMBL" id="XBQ22001.1"/>
    </source>
</evidence>
<dbReference type="InterPro" id="IPR010559">
    <property type="entry name" value="Sig_transdc_His_kin_internal"/>
</dbReference>
<keyword evidence="4" id="KW-0808">Transferase</keyword>
<keyword evidence="2" id="KW-0472">Membrane</keyword>
<dbReference type="Gene3D" id="3.30.565.10">
    <property type="entry name" value="Histidine kinase-like ATPase, C-terminal domain"/>
    <property type="match status" value="1"/>
</dbReference>
<dbReference type="PANTHER" id="PTHR34220">
    <property type="entry name" value="SENSOR HISTIDINE KINASE YPDA"/>
    <property type="match status" value="1"/>
</dbReference>
<name>A0AAU7MU74_9FLAO</name>
<accession>A0AAU7MU74</accession>
<dbReference type="SMART" id="SM00028">
    <property type="entry name" value="TPR"/>
    <property type="match status" value="2"/>
</dbReference>
<keyword evidence="2" id="KW-0812">Transmembrane</keyword>
<dbReference type="AlphaFoldDB" id="A0AAU7MU74"/>
<dbReference type="KEGG" id="fld:ABNE31_10365"/>
<dbReference type="Gene3D" id="1.25.40.10">
    <property type="entry name" value="Tetratricopeptide repeat domain"/>
    <property type="match status" value="1"/>
</dbReference>
<dbReference type="SUPFAM" id="SSF55874">
    <property type="entry name" value="ATPase domain of HSP90 chaperone/DNA topoisomerase II/histidine kinase"/>
    <property type="match status" value="1"/>
</dbReference>
<dbReference type="InterPro" id="IPR019734">
    <property type="entry name" value="TPR_rpt"/>
</dbReference>
<organism evidence="4">
    <name type="scientific">Flagellimonas sp. MMG031</name>
    <dbReference type="NCBI Taxonomy" id="3158549"/>
    <lineage>
        <taxon>Bacteria</taxon>
        <taxon>Pseudomonadati</taxon>
        <taxon>Bacteroidota</taxon>
        <taxon>Flavobacteriia</taxon>
        <taxon>Flavobacteriales</taxon>
        <taxon>Flavobacteriaceae</taxon>
        <taxon>Flagellimonas</taxon>
    </lineage>
</organism>
<dbReference type="PANTHER" id="PTHR34220:SF7">
    <property type="entry name" value="SENSOR HISTIDINE KINASE YPDA"/>
    <property type="match status" value="1"/>
</dbReference>
<keyword evidence="4" id="KW-0418">Kinase</keyword>
<dbReference type="InterPro" id="IPR050640">
    <property type="entry name" value="Bact_2-comp_sensor_kinase"/>
</dbReference>
<feature type="domain" description="Signal transduction histidine kinase internal region" evidence="3">
    <location>
        <begin position="245"/>
        <end position="323"/>
    </location>
</feature>
<dbReference type="GO" id="GO:0016020">
    <property type="term" value="C:membrane"/>
    <property type="evidence" value="ECO:0007669"/>
    <property type="project" value="InterPro"/>
</dbReference>